<evidence type="ECO:0000259" key="4">
    <source>
        <dbReference type="Pfam" id="PF02223"/>
    </source>
</evidence>
<dbReference type="Gene3D" id="3.40.50.300">
    <property type="entry name" value="P-loop containing nucleotide triphosphate hydrolases"/>
    <property type="match status" value="1"/>
</dbReference>
<protein>
    <submittedName>
        <fullName evidence="5">Thymidylate kinase</fullName>
        <ecNumber evidence="5">2.7.4.9</ecNumber>
    </submittedName>
</protein>
<dbReference type="GO" id="GO:0005524">
    <property type="term" value="F:ATP binding"/>
    <property type="evidence" value="ECO:0007669"/>
    <property type="project" value="UniProtKB-KW"/>
</dbReference>
<proteinExistence type="inferred from homology"/>
<keyword evidence="5" id="KW-0808">Transferase</keyword>
<dbReference type="InterPro" id="IPR039430">
    <property type="entry name" value="Thymidylate_kin-like_dom"/>
</dbReference>
<dbReference type="PANTHER" id="PTHR10344:SF4">
    <property type="entry name" value="UMP-CMP KINASE 2, MITOCHONDRIAL"/>
    <property type="match status" value="1"/>
</dbReference>
<keyword evidence="5" id="KW-0418">Kinase</keyword>
<organism evidence="5">
    <name type="scientific">bioreactor metagenome</name>
    <dbReference type="NCBI Taxonomy" id="1076179"/>
    <lineage>
        <taxon>unclassified sequences</taxon>
        <taxon>metagenomes</taxon>
        <taxon>ecological metagenomes</taxon>
    </lineage>
</organism>
<dbReference type="EMBL" id="VSSQ01021602">
    <property type="protein sequence ID" value="MPM67287.1"/>
    <property type="molecule type" value="Genomic_DNA"/>
</dbReference>
<keyword evidence="3" id="KW-0067">ATP-binding</keyword>
<dbReference type="GO" id="GO:0006233">
    <property type="term" value="P:dTDP biosynthetic process"/>
    <property type="evidence" value="ECO:0007669"/>
    <property type="project" value="TreeGrafter"/>
</dbReference>
<dbReference type="GO" id="GO:0005829">
    <property type="term" value="C:cytosol"/>
    <property type="evidence" value="ECO:0007669"/>
    <property type="project" value="TreeGrafter"/>
</dbReference>
<keyword evidence="2" id="KW-0547">Nucleotide-binding</keyword>
<dbReference type="SUPFAM" id="SSF52540">
    <property type="entry name" value="P-loop containing nucleoside triphosphate hydrolases"/>
    <property type="match status" value="1"/>
</dbReference>
<dbReference type="AlphaFoldDB" id="A0A645BPV9"/>
<name>A0A645BPV9_9ZZZZ</name>
<reference evidence="5" key="1">
    <citation type="submission" date="2019-08" db="EMBL/GenBank/DDBJ databases">
        <authorList>
            <person name="Kucharzyk K."/>
            <person name="Murdoch R.W."/>
            <person name="Higgins S."/>
            <person name="Loffler F."/>
        </authorList>
    </citation>
    <scope>NUCLEOTIDE SEQUENCE</scope>
</reference>
<dbReference type="InterPro" id="IPR027417">
    <property type="entry name" value="P-loop_NTPase"/>
</dbReference>
<dbReference type="PANTHER" id="PTHR10344">
    <property type="entry name" value="THYMIDYLATE KINASE"/>
    <property type="match status" value="1"/>
</dbReference>
<dbReference type="GO" id="GO:0004798">
    <property type="term" value="F:dTMP kinase activity"/>
    <property type="evidence" value="ECO:0007669"/>
    <property type="project" value="UniProtKB-EC"/>
</dbReference>
<dbReference type="EC" id="2.7.4.9" evidence="5"/>
<evidence type="ECO:0000256" key="3">
    <source>
        <dbReference type="ARBA" id="ARBA00022840"/>
    </source>
</evidence>
<evidence type="ECO:0000256" key="2">
    <source>
        <dbReference type="ARBA" id="ARBA00022741"/>
    </source>
</evidence>
<dbReference type="Pfam" id="PF02223">
    <property type="entry name" value="Thymidylate_kin"/>
    <property type="match status" value="1"/>
</dbReference>
<accession>A0A645BPV9</accession>
<comment type="caution">
    <text evidence="5">The sequence shown here is derived from an EMBL/GenBank/DDBJ whole genome shotgun (WGS) entry which is preliminary data.</text>
</comment>
<gene>
    <name evidence="5" type="primary">tmk_24</name>
    <name evidence="5" type="ORF">SDC9_114209</name>
</gene>
<evidence type="ECO:0000313" key="5">
    <source>
        <dbReference type="EMBL" id="MPM67287.1"/>
    </source>
</evidence>
<dbReference type="GO" id="GO:0006235">
    <property type="term" value="P:dTTP biosynthetic process"/>
    <property type="evidence" value="ECO:0007669"/>
    <property type="project" value="TreeGrafter"/>
</dbReference>
<feature type="domain" description="Thymidylate kinase-like" evidence="4">
    <location>
        <begin position="7"/>
        <end position="188"/>
    </location>
</feature>
<sequence length="213" mass="23928">MGRLIVVDGPDGSGKQTQTRRLAGILNCRRLEFPTYTKSSALIELYLGGDLGARPEDVNVFAASTFYAVDRYASFVQDWGSDYKEGKLLLCDRYATANIIHQMSKLPPGEWEDYIGWMEDLEYTRFGLPRPDAVVYLDLPAEVSARLMAGRDERITGDIHEHNLSYLANCRRAAQFAIERLGWLAIDCAPEGQLLAPDTITEMIINRIGDFLC</sequence>
<dbReference type="GO" id="GO:0006227">
    <property type="term" value="P:dUDP biosynthetic process"/>
    <property type="evidence" value="ECO:0007669"/>
    <property type="project" value="TreeGrafter"/>
</dbReference>
<comment type="similarity">
    <text evidence="1">Belongs to the thymidylate kinase family.</text>
</comment>
<evidence type="ECO:0000256" key="1">
    <source>
        <dbReference type="ARBA" id="ARBA00009776"/>
    </source>
</evidence>